<dbReference type="InterPro" id="IPR027417">
    <property type="entry name" value="P-loop_NTPase"/>
</dbReference>
<dbReference type="InterPro" id="IPR013317">
    <property type="entry name" value="DnaA_dom"/>
</dbReference>
<dbReference type="PATRIC" id="fig|106634.4.peg.2074"/>
<dbReference type="GO" id="GO:0032297">
    <property type="term" value="P:negative regulation of DNA-templated DNA replication initiation"/>
    <property type="evidence" value="ECO:0007669"/>
    <property type="project" value="InterPro"/>
</dbReference>
<feature type="domain" description="Chromosomal replication initiator protein DnaA ATPAse" evidence="2">
    <location>
        <begin position="27"/>
        <end position="168"/>
    </location>
</feature>
<dbReference type="NCBIfam" id="TIGR03420">
    <property type="entry name" value="DnaA_homol_Hda"/>
    <property type="match status" value="1"/>
</dbReference>
<dbReference type="OrthoDB" id="9784878at2"/>
<dbReference type="AlphaFoldDB" id="A0A0G3G3B3"/>
<feature type="domain" description="Hda lid" evidence="3">
    <location>
        <begin position="179"/>
        <end position="242"/>
    </location>
</feature>
<reference evidence="4 5" key="1">
    <citation type="submission" date="2015-04" db="EMBL/GenBank/DDBJ databases">
        <title>Complete Sequence for the Genome of the Thioalkalivibrio versutus D301.</title>
        <authorList>
            <person name="Mu T."/>
            <person name="Zhou J."/>
            <person name="Xu X."/>
        </authorList>
    </citation>
    <scope>NUCLEOTIDE SEQUENCE [LARGE SCALE GENOMIC DNA]</scope>
    <source>
        <strain evidence="4 5">D301</strain>
    </source>
</reference>
<proteinExistence type="inferred from homology"/>
<evidence type="ECO:0000259" key="2">
    <source>
        <dbReference type="Pfam" id="PF00308"/>
    </source>
</evidence>
<dbReference type="InterPro" id="IPR020591">
    <property type="entry name" value="Chromosome_initiator_DnaA-like"/>
</dbReference>
<dbReference type="Gene3D" id="1.10.8.60">
    <property type="match status" value="1"/>
</dbReference>
<evidence type="ECO:0000313" key="5">
    <source>
        <dbReference type="Proteomes" id="UP000064201"/>
    </source>
</evidence>
<dbReference type="InterPro" id="IPR055199">
    <property type="entry name" value="Hda_lid"/>
</dbReference>
<dbReference type="SUPFAM" id="SSF52540">
    <property type="entry name" value="P-loop containing nucleoside triphosphate hydrolases"/>
    <property type="match status" value="1"/>
</dbReference>
<dbReference type="KEGG" id="tvr:TVD_10125"/>
<evidence type="ECO:0000259" key="3">
    <source>
        <dbReference type="Pfam" id="PF22688"/>
    </source>
</evidence>
<dbReference type="PANTHER" id="PTHR30050">
    <property type="entry name" value="CHROMOSOMAL REPLICATION INITIATOR PROTEIN DNAA"/>
    <property type="match status" value="1"/>
</dbReference>
<keyword evidence="5" id="KW-1185">Reference proteome</keyword>
<protein>
    <submittedName>
        <fullName evidence="4">DnaA regulatory inactivator Hda</fullName>
    </submittedName>
</protein>
<accession>A0A0G3G3B3</accession>
<sequence length="245" mass="26811">MTTGRQGGNAAPQRQLPLDLRLRDASRFASFYPGGNRLARDAVEALSIGTGITEPQILLHGPAGLGKTHLLQAACHQGHERGEPVAYLPLAELVTAPPLAVLDGLERARLVALDDLDAVVGQGDWDEALFGLLNRLRDGGCRVLLAAAHAPDGLGSRLPDLTSRLAWGPVFRMQAPEEEDLKRILAQRAVLRGLELPEAVAEYLLRHYRRDLVALLELLDRLDLAALAEQRRLTIPFVRDQLARF</sequence>
<evidence type="ECO:0000313" key="4">
    <source>
        <dbReference type="EMBL" id="AKJ95693.1"/>
    </source>
</evidence>
<dbReference type="Pfam" id="PF00308">
    <property type="entry name" value="Bac_DnaA"/>
    <property type="match status" value="1"/>
</dbReference>
<dbReference type="GO" id="GO:0006270">
    <property type="term" value="P:DNA replication initiation"/>
    <property type="evidence" value="ECO:0007669"/>
    <property type="project" value="TreeGrafter"/>
</dbReference>
<dbReference type="EMBL" id="CP011367">
    <property type="protein sequence ID" value="AKJ95693.1"/>
    <property type="molecule type" value="Genomic_DNA"/>
</dbReference>
<dbReference type="InterPro" id="IPR017788">
    <property type="entry name" value="Hda"/>
</dbReference>
<comment type="similarity">
    <text evidence="1">Belongs to the DnaA family.</text>
</comment>
<dbReference type="Gene3D" id="3.40.50.300">
    <property type="entry name" value="P-loop containing nucleotide triphosphate hydrolases"/>
    <property type="match status" value="1"/>
</dbReference>
<keyword evidence="1" id="KW-0235">DNA replication</keyword>
<dbReference type="CDD" id="cd01120">
    <property type="entry name" value="RecA-like_superfamily"/>
    <property type="match status" value="1"/>
</dbReference>
<name>A0A0G3G3B3_9GAMM</name>
<dbReference type="PANTHER" id="PTHR30050:SF5">
    <property type="entry name" value="DNAA REGULATORY INACTIVATOR HDA"/>
    <property type="match status" value="1"/>
</dbReference>
<organism evidence="4 5">
    <name type="scientific">Thioalkalivibrio versutus</name>
    <dbReference type="NCBI Taxonomy" id="106634"/>
    <lineage>
        <taxon>Bacteria</taxon>
        <taxon>Pseudomonadati</taxon>
        <taxon>Pseudomonadota</taxon>
        <taxon>Gammaproteobacteria</taxon>
        <taxon>Chromatiales</taxon>
        <taxon>Ectothiorhodospiraceae</taxon>
        <taxon>Thioalkalivibrio</taxon>
    </lineage>
</organism>
<gene>
    <name evidence="4" type="ORF">TVD_10125</name>
</gene>
<dbReference type="STRING" id="106634.TVD_10125"/>
<dbReference type="Proteomes" id="UP000064201">
    <property type="component" value="Chromosome"/>
</dbReference>
<dbReference type="Pfam" id="PF22688">
    <property type="entry name" value="Hda_lid"/>
    <property type="match status" value="1"/>
</dbReference>
<dbReference type="PRINTS" id="PR00051">
    <property type="entry name" value="DNAA"/>
</dbReference>
<evidence type="ECO:0000256" key="1">
    <source>
        <dbReference type="RuleBase" id="RU004227"/>
    </source>
</evidence>
<dbReference type="RefSeq" id="WP_047251539.1">
    <property type="nucleotide sequence ID" value="NZ_CP011367.1"/>
</dbReference>